<keyword evidence="1" id="KW-0472">Membrane</keyword>
<evidence type="ECO:0000256" key="1">
    <source>
        <dbReference type="SAM" id="Phobius"/>
    </source>
</evidence>
<evidence type="ECO:0000313" key="2">
    <source>
        <dbReference type="EMBL" id="SFB00885.1"/>
    </source>
</evidence>
<proteinExistence type="predicted"/>
<dbReference type="EMBL" id="FOJX01000006">
    <property type="protein sequence ID" value="SFB00885.1"/>
    <property type="molecule type" value="Genomic_DNA"/>
</dbReference>
<sequence length="29" mass="3381">MSSKEFILCVLCPLAVGILLELFKYWLNH</sequence>
<evidence type="ECO:0000313" key="3">
    <source>
        <dbReference type="Proteomes" id="UP000183843"/>
    </source>
</evidence>
<reference evidence="2 3" key="1">
    <citation type="submission" date="2016-10" db="EMBL/GenBank/DDBJ databases">
        <authorList>
            <person name="de Groot N.N."/>
        </authorList>
    </citation>
    <scope>NUCLEOTIDE SEQUENCE [LARGE SCALE GENOMIC DNA]</scope>
    <source>
        <strain evidence="2 3">L14</strain>
    </source>
</reference>
<evidence type="ECO:0008006" key="4">
    <source>
        <dbReference type="Google" id="ProtNLM"/>
    </source>
</evidence>
<keyword evidence="1" id="KW-1133">Transmembrane helix</keyword>
<keyword evidence="1" id="KW-0812">Transmembrane</keyword>
<dbReference type="AlphaFoldDB" id="A0A1I0XIM6"/>
<protein>
    <recommendedName>
        <fullName evidence="4">Type I toxin-antitoxin system Fst family toxin</fullName>
    </recommendedName>
</protein>
<name>A0A1I0XIM6_SELRU</name>
<gene>
    <name evidence="2" type="ORF">SAMN05216587_10627</name>
</gene>
<organism evidence="2 3">
    <name type="scientific">Selenomonas ruminantium</name>
    <dbReference type="NCBI Taxonomy" id="971"/>
    <lineage>
        <taxon>Bacteria</taxon>
        <taxon>Bacillati</taxon>
        <taxon>Bacillota</taxon>
        <taxon>Negativicutes</taxon>
        <taxon>Selenomonadales</taxon>
        <taxon>Selenomonadaceae</taxon>
        <taxon>Selenomonas</taxon>
    </lineage>
</organism>
<accession>A0A1I0XIM6</accession>
<feature type="transmembrane region" description="Helical" evidence="1">
    <location>
        <begin position="7"/>
        <end position="27"/>
    </location>
</feature>
<dbReference type="Proteomes" id="UP000183843">
    <property type="component" value="Unassembled WGS sequence"/>
</dbReference>